<evidence type="ECO:0000256" key="11">
    <source>
        <dbReference type="ARBA" id="ARBA00022723"/>
    </source>
</evidence>
<dbReference type="GO" id="GO:0005737">
    <property type="term" value="C:cytoplasm"/>
    <property type="evidence" value="ECO:0007669"/>
    <property type="project" value="UniProtKB-SubCell"/>
</dbReference>
<evidence type="ECO:0000259" key="22">
    <source>
        <dbReference type="PROSITE" id="PS50089"/>
    </source>
</evidence>
<evidence type="ECO:0000313" key="23">
    <source>
        <dbReference type="EMBL" id="CAH2315385.1"/>
    </source>
</evidence>
<evidence type="ECO:0000256" key="15">
    <source>
        <dbReference type="ARBA" id="ARBA00022833"/>
    </source>
</evidence>
<evidence type="ECO:0000256" key="19">
    <source>
        <dbReference type="ARBA" id="ARBA00044244"/>
    </source>
</evidence>
<dbReference type="InterPro" id="IPR050784">
    <property type="entry name" value="IAP"/>
</dbReference>
<dbReference type="PROSITE" id="PS50089">
    <property type="entry name" value="ZF_RING_2"/>
    <property type="match status" value="1"/>
</dbReference>
<dbReference type="Proteomes" id="UP001295444">
    <property type="component" value="Chromosome 09"/>
</dbReference>
<sequence>MSCNCPKMSSANFEMEQEQEFAEEPARITSFSNFPSTCPISAPALARAGFYYTGIEDRVKCFSCQGIVEGWQHGDTAIGKHRKISPNCKFINGFNVTSDCIQTQVPVIPNSNPHIDGNCSQDVANNVMHVSSSAYHSDFLLRTGRVVDESKAKYPKYPDMCDEENRLKTFHNWPNYVRITPKELAAAGLFYSGINDQVKCFCCGGKLMNWEPSDKAWTEHKRHFPECFFVLGRDVGNVTHESSGTSNSSRQGSEITDNPGMNQYKARLDSFAQWVFSTNKEALAKAGFYSIGESDVTKCFCCGGLLKDWKLKEDPWEEHAKWYPGCKFLIEKKGQHFINTIQLMRPLEKKMAACAENIPSLPADSELMKNPLVTGAQKMGFNFEDIKMAMRKKLEATREMYTSIEILVSDLLNAQTEIEDEKPKEKESSIEEKLRQLEEEKICKLCMDKGISIVFIPCGHLVACVECAEQVDRCPICCMVIQRRQRIFMS</sequence>
<evidence type="ECO:0000313" key="24">
    <source>
        <dbReference type="Proteomes" id="UP001295444"/>
    </source>
</evidence>
<dbReference type="EMBL" id="OW240920">
    <property type="protein sequence ID" value="CAH2315385.1"/>
    <property type="molecule type" value="Genomic_DNA"/>
</dbReference>
<evidence type="ECO:0000256" key="16">
    <source>
        <dbReference type="ARBA" id="ARBA00044089"/>
    </source>
</evidence>
<keyword evidence="14" id="KW-0833">Ubl conjugation pathway</keyword>
<keyword evidence="23" id="KW-0436">Ligase</keyword>
<evidence type="ECO:0000256" key="3">
    <source>
        <dbReference type="ARBA" id="ARBA00006672"/>
    </source>
</evidence>
<dbReference type="Gene3D" id="1.10.1170.10">
    <property type="entry name" value="Inhibitor Of Apoptosis Protein (2mihbC-IAP-1), Chain A"/>
    <property type="match status" value="3"/>
</dbReference>
<evidence type="ECO:0000256" key="18">
    <source>
        <dbReference type="ARBA" id="ARBA00044224"/>
    </source>
</evidence>
<keyword evidence="10" id="KW-0789">Thiol protease inhibitor</keyword>
<dbReference type="FunFam" id="1.10.1170.10:FF:000003">
    <property type="entry name" value="E3 ubiquitin-protein ligase XIAP"/>
    <property type="match status" value="1"/>
</dbReference>
<accession>A0AAD1T5C2</accession>
<protein>
    <recommendedName>
        <fullName evidence="16">E3 ubiquitin-protein ligase XIAP</fullName>
        <ecNumber evidence="4">2.3.2.27</ecNumber>
    </recommendedName>
    <alternativeName>
        <fullName evidence="17">Baculoviral IAP repeat-containing protein 4</fullName>
    </alternativeName>
    <alternativeName>
        <fullName evidence="19">RING-type E3 ubiquitin transferase XIAP</fullName>
    </alternativeName>
    <alternativeName>
        <fullName evidence="18">X-linked inhibitor of apoptosis protein</fullName>
    </alternativeName>
</protein>
<dbReference type="CDD" id="cd16714">
    <property type="entry name" value="RING-HC_BIRC4_8"/>
    <property type="match status" value="1"/>
</dbReference>
<dbReference type="GO" id="GO:0005634">
    <property type="term" value="C:nucleus"/>
    <property type="evidence" value="ECO:0007669"/>
    <property type="project" value="TreeGrafter"/>
</dbReference>
<dbReference type="GO" id="GO:0004869">
    <property type="term" value="F:cysteine-type endopeptidase inhibitor activity"/>
    <property type="evidence" value="ECO:0007669"/>
    <property type="project" value="UniProtKB-KW"/>
</dbReference>
<keyword evidence="9" id="KW-0053">Apoptosis</keyword>
<name>A0AAD1T5C2_PELCU</name>
<dbReference type="GO" id="GO:0016055">
    <property type="term" value="P:Wnt signaling pathway"/>
    <property type="evidence" value="ECO:0007669"/>
    <property type="project" value="UniProtKB-KW"/>
</dbReference>
<dbReference type="GO" id="GO:0043066">
    <property type="term" value="P:negative regulation of apoptotic process"/>
    <property type="evidence" value="ECO:0007669"/>
    <property type="project" value="TreeGrafter"/>
</dbReference>
<dbReference type="FunFam" id="1.10.1170.10:FF:000008">
    <property type="entry name" value="Putative e3 ubiquitin-protein ligase xiap"/>
    <property type="match status" value="1"/>
</dbReference>
<comment type="similarity">
    <text evidence="3">Belongs to the IAP family.</text>
</comment>
<dbReference type="Gene3D" id="1.10.8.10">
    <property type="entry name" value="DNA helicase RuvA subunit, C-terminal domain"/>
    <property type="match status" value="1"/>
</dbReference>
<gene>
    <name evidence="23" type="ORF">PECUL_23A031142</name>
</gene>
<dbReference type="GO" id="GO:0061630">
    <property type="term" value="F:ubiquitin protein ligase activity"/>
    <property type="evidence" value="ECO:0007669"/>
    <property type="project" value="UniProtKB-EC"/>
</dbReference>
<feature type="domain" description="RING-type" evidence="22">
    <location>
        <begin position="443"/>
        <end position="477"/>
    </location>
</feature>
<evidence type="ECO:0000256" key="10">
    <source>
        <dbReference type="ARBA" id="ARBA00022704"/>
    </source>
</evidence>
<comment type="catalytic activity">
    <reaction evidence="1">
        <text>S-ubiquitinyl-[E2 ubiquitin-conjugating enzyme]-L-cysteine + [acceptor protein]-L-lysine = [E2 ubiquitin-conjugating enzyme]-L-cysteine + N(6)-ubiquitinyl-[acceptor protein]-L-lysine.</text>
        <dbReference type="EC" id="2.3.2.27"/>
    </reaction>
</comment>
<dbReference type="GO" id="GO:0090263">
    <property type="term" value="P:positive regulation of canonical Wnt signaling pathway"/>
    <property type="evidence" value="ECO:0007669"/>
    <property type="project" value="TreeGrafter"/>
</dbReference>
<evidence type="ECO:0000256" key="17">
    <source>
        <dbReference type="ARBA" id="ARBA00044214"/>
    </source>
</evidence>
<evidence type="ECO:0000256" key="12">
    <source>
        <dbReference type="ARBA" id="ARBA00022737"/>
    </source>
</evidence>
<dbReference type="SMART" id="SM00238">
    <property type="entry name" value="BIR"/>
    <property type="match status" value="3"/>
</dbReference>
<dbReference type="AlphaFoldDB" id="A0AAD1T5C2"/>
<keyword evidence="5" id="KW-0963">Cytoplasm</keyword>
<keyword evidence="12" id="KW-0677">Repeat</keyword>
<keyword evidence="11" id="KW-0479">Metal-binding</keyword>
<keyword evidence="7" id="KW-0879">Wnt signaling pathway</keyword>
<dbReference type="Gene3D" id="3.30.40.10">
    <property type="entry name" value="Zinc/RING finger domain, C3HC4 (zinc finger)"/>
    <property type="match status" value="1"/>
</dbReference>
<evidence type="ECO:0000256" key="9">
    <source>
        <dbReference type="ARBA" id="ARBA00022703"/>
    </source>
</evidence>
<dbReference type="PANTHER" id="PTHR10044:SF115">
    <property type="entry name" value="E3 UBIQUITIN-PROTEIN LIGASE XIAP"/>
    <property type="match status" value="1"/>
</dbReference>
<keyword evidence="15" id="KW-0862">Zinc</keyword>
<dbReference type="PROSITE" id="PS01282">
    <property type="entry name" value="BIR_REPEAT_1"/>
    <property type="match status" value="2"/>
</dbReference>
<feature type="region of interest" description="Disordered" evidence="21">
    <location>
        <begin position="240"/>
        <end position="259"/>
    </location>
</feature>
<dbReference type="CDD" id="cd00022">
    <property type="entry name" value="BIR"/>
    <property type="match status" value="3"/>
</dbReference>
<evidence type="ECO:0000256" key="13">
    <source>
        <dbReference type="ARBA" id="ARBA00022771"/>
    </source>
</evidence>
<evidence type="ECO:0000256" key="1">
    <source>
        <dbReference type="ARBA" id="ARBA00000900"/>
    </source>
</evidence>
<dbReference type="GO" id="GO:0008270">
    <property type="term" value="F:zinc ion binding"/>
    <property type="evidence" value="ECO:0007669"/>
    <property type="project" value="UniProtKB-KW"/>
</dbReference>
<keyword evidence="24" id="KW-1185">Reference proteome</keyword>
<evidence type="ECO:0000256" key="7">
    <source>
        <dbReference type="ARBA" id="ARBA00022687"/>
    </source>
</evidence>
<dbReference type="FunFam" id="1.10.1170.10:FF:000002">
    <property type="entry name" value="Baculoviral IAP repeat containing 7"/>
    <property type="match status" value="1"/>
</dbReference>
<evidence type="ECO:0000256" key="8">
    <source>
        <dbReference type="ARBA" id="ARBA00022690"/>
    </source>
</evidence>
<dbReference type="GO" id="GO:0031398">
    <property type="term" value="P:positive regulation of protein ubiquitination"/>
    <property type="evidence" value="ECO:0007669"/>
    <property type="project" value="TreeGrafter"/>
</dbReference>
<dbReference type="Pfam" id="PF21290">
    <property type="entry name" value="UBA_BIRC2-3"/>
    <property type="match status" value="1"/>
</dbReference>
<dbReference type="GO" id="GO:0016874">
    <property type="term" value="F:ligase activity"/>
    <property type="evidence" value="ECO:0007669"/>
    <property type="project" value="UniProtKB-KW"/>
</dbReference>
<organism evidence="23 24">
    <name type="scientific">Pelobates cultripes</name>
    <name type="common">Western spadefoot toad</name>
    <dbReference type="NCBI Taxonomy" id="61616"/>
    <lineage>
        <taxon>Eukaryota</taxon>
        <taxon>Metazoa</taxon>
        <taxon>Chordata</taxon>
        <taxon>Craniata</taxon>
        <taxon>Vertebrata</taxon>
        <taxon>Euteleostomi</taxon>
        <taxon>Amphibia</taxon>
        <taxon>Batrachia</taxon>
        <taxon>Anura</taxon>
        <taxon>Pelobatoidea</taxon>
        <taxon>Pelobatidae</taxon>
        <taxon>Pelobates</taxon>
    </lineage>
</organism>
<dbReference type="InterPro" id="IPR001841">
    <property type="entry name" value="Znf_RING"/>
</dbReference>
<dbReference type="SMART" id="SM00184">
    <property type="entry name" value="RING"/>
    <property type="match status" value="1"/>
</dbReference>
<evidence type="ECO:0000256" key="2">
    <source>
        <dbReference type="ARBA" id="ARBA00004496"/>
    </source>
</evidence>
<keyword evidence="8" id="KW-0646">Protease inhibitor</keyword>
<evidence type="ECO:0000256" key="5">
    <source>
        <dbReference type="ARBA" id="ARBA00022490"/>
    </source>
</evidence>
<evidence type="ECO:0000256" key="20">
    <source>
        <dbReference type="PROSITE-ProRule" id="PRU00175"/>
    </source>
</evidence>
<dbReference type="FunFam" id="1.10.1170.10:FF:000011">
    <property type="entry name" value="E3 ubiquitin-protein ligase XIAP"/>
    <property type="match status" value="1"/>
</dbReference>
<dbReference type="PROSITE" id="PS50143">
    <property type="entry name" value="BIR_REPEAT_2"/>
    <property type="match status" value="3"/>
</dbReference>
<dbReference type="GO" id="GO:0006915">
    <property type="term" value="P:apoptotic process"/>
    <property type="evidence" value="ECO:0007669"/>
    <property type="project" value="UniProtKB-KW"/>
</dbReference>
<comment type="subcellular location">
    <subcellularLocation>
        <location evidence="2">Cytoplasm</location>
    </subcellularLocation>
</comment>
<dbReference type="Pfam" id="PF13920">
    <property type="entry name" value="zf-C3HC4_3"/>
    <property type="match status" value="1"/>
</dbReference>
<dbReference type="FunFam" id="3.30.40.10:FF:000184">
    <property type="entry name" value="Baculoviral IAP repeat containing 2"/>
    <property type="match status" value="1"/>
</dbReference>
<dbReference type="GO" id="GO:0043027">
    <property type="term" value="F:cysteine-type endopeptidase inhibitor activity involved in apoptotic process"/>
    <property type="evidence" value="ECO:0007669"/>
    <property type="project" value="TreeGrafter"/>
</dbReference>
<keyword evidence="13 20" id="KW-0863">Zinc-finger</keyword>
<evidence type="ECO:0000256" key="4">
    <source>
        <dbReference type="ARBA" id="ARBA00012483"/>
    </source>
</evidence>
<dbReference type="InterPro" id="IPR013083">
    <property type="entry name" value="Znf_RING/FYVE/PHD"/>
</dbReference>
<feature type="compositionally biased region" description="Low complexity" evidence="21">
    <location>
        <begin position="242"/>
        <end position="253"/>
    </location>
</feature>
<reference evidence="23" key="1">
    <citation type="submission" date="2022-03" db="EMBL/GenBank/DDBJ databases">
        <authorList>
            <person name="Alioto T."/>
            <person name="Alioto T."/>
            <person name="Gomez Garrido J."/>
        </authorList>
    </citation>
    <scope>NUCLEOTIDE SEQUENCE</scope>
</reference>
<dbReference type="PANTHER" id="PTHR10044">
    <property type="entry name" value="INHIBITOR OF APOPTOSIS"/>
    <property type="match status" value="1"/>
</dbReference>
<dbReference type="GO" id="GO:0051726">
    <property type="term" value="P:regulation of cell cycle"/>
    <property type="evidence" value="ECO:0007669"/>
    <property type="project" value="TreeGrafter"/>
</dbReference>
<evidence type="ECO:0000256" key="14">
    <source>
        <dbReference type="ARBA" id="ARBA00022786"/>
    </source>
</evidence>
<dbReference type="SUPFAM" id="SSF57924">
    <property type="entry name" value="Inhibitor of apoptosis (IAP) repeat"/>
    <property type="match status" value="3"/>
</dbReference>
<dbReference type="InterPro" id="IPR001370">
    <property type="entry name" value="BIR_rpt"/>
</dbReference>
<dbReference type="EC" id="2.3.2.27" evidence="4"/>
<evidence type="ECO:0000256" key="6">
    <source>
        <dbReference type="ARBA" id="ARBA00022679"/>
    </source>
</evidence>
<dbReference type="InterPro" id="IPR048875">
    <property type="entry name" value="BIRC2-3-like_UBA"/>
</dbReference>
<proteinExistence type="inferred from homology"/>
<dbReference type="Pfam" id="PF00653">
    <property type="entry name" value="BIR"/>
    <property type="match status" value="3"/>
</dbReference>
<keyword evidence="6" id="KW-0808">Transferase</keyword>
<evidence type="ECO:0000256" key="21">
    <source>
        <dbReference type="SAM" id="MobiDB-lite"/>
    </source>
</evidence>